<reference evidence="2" key="1">
    <citation type="submission" date="2025-08" db="UniProtKB">
        <authorList>
            <consortium name="RefSeq"/>
        </authorList>
    </citation>
    <scope>IDENTIFICATION</scope>
</reference>
<dbReference type="OrthoDB" id="10330168at2759"/>
<name>A0A9W3B945_BIOGL</name>
<protein>
    <submittedName>
        <fullName evidence="2">Uncharacterized protein LOC106068445 isoform X1</fullName>
    </submittedName>
</protein>
<accession>A0A9W3B945</accession>
<evidence type="ECO:0000313" key="1">
    <source>
        <dbReference type="Proteomes" id="UP001165740"/>
    </source>
</evidence>
<proteinExistence type="predicted"/>
<keyword evidence="1" id="KW-1185">Reference proteome</keyword>
<dbReference type="Proteomes" id="UP001165740">
    <property type="component" value="Chromosome 9"/>
</dbReference>
<gene>
    <name evidence="2" type="primary">LOC106068445</name>
</gene>
<dbReference type="AlphaFoldDB" id="A0A9W3B945"/>
<dbReference type="RefSeq" id="XP_055895955.1">
    <property type="nucleotide sequence ID" value="XM_056039980.1"/>
</dbReference>
<organism evidence="1 2">
    <name type="scientific">Biomphalaria glabrata</name>
    <name type="common">Bloodfluke planorb</name>
    <name type="synonym">Freshwater snail</name>
    <dbReference type="NCBI Taxonomy" id="6526"/>
    <lineage>
        <taxon>Eukaryota</taxon>
        <taxon>Metazoa</taxon>
        <taxon>Spiralia</taxon>
        <taxon>Lophotrochozoa</taxon>
        <taxon>Mollusca</taxon>
        <taxon>Gastropoda</taxon>
        <taxon>Heterobranchia</taxon>
        <taxon>Euthyneura</taxon>
        <taxon>Panpulmonata</taxon>
        <taxon>Hygrophila</taxon>
        <taxon>Lymnaeoidea</taxon>
        <taxon>Planorbidae</taxon>
        <taxon>Biomphalaria</taxon>
    </lineage>
</organism>
<sequence length="233" mass="26027">MHIKGFNLLTLNPFCWFINFCDHSILLHLCSEIMMRKTTLSLALVLYLTVGIPHVLGQSEANNSTSQVTEDTTVEDPYYQVFEDSIYNAVETIKQNVKTSGRRDLDLQRRGWLKKVWNVVKPVVISTVVKTAASALLGKRAQEEESLEDLKIRIPAKRGWLGKVWKAVKTTVIQKAVTSVLGKRASPGGEATGNNNTLAIDCTKEEREKYLAIKNAADDLCALADISNIYQCQ</sequence>
<dbReference type="GeneID" id="106068445"/>
<evidence type="ECO:0000313" key="2">
    <source>
        <dbReference type="RefSeq" id="XP_055895955.1"/>
    </source>
</evidence>